<dbReference type="InterPro" id="IPR000014">
    <property type="entry name" value="PAS"/>
</dbReference>
<dbReference type="EMBL" id="JBHTCA010000013">
    <property type="protein sequence ID" value="MFC7410264.1"/>
    <property type="molecule type" value="Genomic_DNA"/>
</dbReference>
<accession>A0ABW2QMD9</accession>
<dbReference type="SMART" id="SM00267">
    <property type="entry name" value="GGDEF"/>
    <property type="match status" value="1"/>
</dbReference>
<keyword evidence="4" id="KW-0548">Nucleotidyltransferase</keyword>
<dbReference type="InterPro" id="IPR035965">
    <property type="entry name" value="PAS-like_dom_sf"/>
</dbReference>
<dbReference type="InterPro" id="IPR000160">
    <property type="entry name" value="GGDEF_dom"/>
</dbReference>
<dbReference type="PROSITE" id="PS50112">
    <property type="entry name" value="PAS"/>
    <property type="match status" value="2"/>
</dbReference>
<dbReference type="InterPro" id="IPR052155">
    <property type="entry name" value="Biofilm_reg_signaling"/>
</dbReference>
<dbReference type="SMART" id="SM00091">
    <property type="entry name" value="PAS"/>
    <property type="match status" value="2"/>
</dbReference>
<evidence type="ECO:0000259" key="2">
    <source>
        <dbReference type="PROSITE" id="PS50113"/>
    </source>
</evidence>
<dbReference type="EC" id="2.7.7.65" evidence="4"/>
<dbReference type="NCBIfam" id="TIGR00229">
    <property type="entry name" value="sensory_box"/>
    <property type="match status" value="2"/>
</dbReference>
<dbReference type="CDD" id="cd01949">
    <property type="entry name" value="GGDEF"/>
    <property type="match status" value="1"/>
</dbReference>
<evidence type="ECO:0000259" key="1">
    <source>
        <dbReference type="PROSITE" id="PS50112"/>
    </source>
</evidence>
<dbReference type="SMART" id="SM00086">
    <property type="entry name" value="PAC"/>
    <property type="match status" value="2"/>
</dbReference>
<dbReference type="PANTHER" id="PTHR44757">
    <property type="entry name" value="DIGUANYLATE CYCLASE DGCP"/>
    <property type="match status" value="1"/>
</dbReference>
<name>A0ABW2QMD9_9BURK</name>
<organism evidence="4 5">
    <name type="scientific">Hydrogenophaga atypica</name>
    <dbReference type="NCBI Taxonomy" id="249409"/>
    <lineage>
        <taxon>Bacteria</taxon>
        <taxon>Pseudomonadati</taxon>
        <taxon>Pseudomonadota</taxon>
        <taxon>Betaproteobacteria</taxon>
        <taxon>Burkholderiales</taxon>
        <taxon>Comamonadaceae</taxon>
        <taxon>Hydrogenophaga</taxon>
    </lineage>
</organism>
<evidence type="ECO:0000259" key="3">
    <source>
        <dbReference type="PROSITE" id="PS50887"/>
    </source>
</evidence>
<dbReference type="NCBIfam" id="TIGR00254">
    <property type="entry name" value="GGDEF"/>
    <property type="match status" value="1"/>
</dbReference>
<dbReference type="InterPro" id="IPR013655">
    <property type="entry name" value="PAS_fold_3"/>
</dbReference>
<dbReference type="Gene3D" id="3.30.450.20">
    <property type="entry name" value="PAS domain"/>
    <property type="match status" value="2"/>
</dbReference>
<reference evidence="5" key="1">
    <citation type="journal article" date="2019" name="Int. J. Syst. Evol. Microbiol.">
        <title>The Global Catalogue of Microorganisms (GCM) 10K type strain sequencing project: providing services to taxonomists for standard genome sequencing and annotation.</title>
        <authorList>
            <consortium name="The Broad Institute Genomics Platform"/>
            <consortium name="The Broad Institute Genome Sequencing Center for Infectious Disease"/>
            <person name="Wu L."/>
            <person name="Ma J."/>
        </authorList>
    </citation>
    <scope>NUCLEOTIDE SEQUENCE [LARGE SCALE GENOMIC DNA]</scope>
    <source>
        <strain evidence="5">CGMCC 1.12371</strain>
    </source>
</reference>
<dbReference type="PROSITE" id="PS50113">
    <property type="entry name" value="PAC"/>
    <property type="match status" value="1"/>
</dbReference>
<dbReference type="PROSITE" id="PS50887">
    <property type="entry name" value="GGDEF"/>
    <property type="match status" value="1"/>
</dbReference>
<dbReference type="InterPro" id="IPR000700">
    <property type="entry name" value="PAS-assoc_C"/>
</dbReference>
<dbReference type="Pfam" id="PF00990">
    <property type="entry name" value="GGDEF"/>
    <property type="match status" value="1"/>
</dbReference>
<evidence type="ECO:0000313" key="5">
    <source>
        <dbReference type="Proteomes" id="UP001596501"/>
    </source>
</evidence>
<dbReference type="SUPFAM" id="SSF55073">
    <property type="entry name" value="Nucleotide cyclase"/>
    <property type="match status" value="1"/>
</dbReference>
<feature type="domain" description="PAS" evidence="1">
    <location>
        <begin position="139"/>
        <end position="211"/>
    </location>
</feature>
<keyword evidence="4" id="KW-0808">Transferase</keyword>
<protein>
    <submittedName>
        <fullName evidence="4">Diguanylate cyclase</fullName>
        <ecNumber evidence="4">2.7.7.65</ecNumber>
    </submittedName>
</protein>
<dbReference type="SUPFAM" id="SSF55785">
    <property type="entry name" value="PYP-like sensor domain (PAS domain)"/>
    <property type="match status" value="2"/>
</dbReference>
<gene>
    <name evidence="4" type="ORF">ACFQPB_15460</name>
</gene>
<dbReference type="CDD" id="cd00130">
    <property type="entry name" value="PAS"/>
    <property type="match status" value="2"/>
</dbReference>
<dbReference type="RefSeq" id="WP_382225063.1">
    <property type="nucleotide sequence ID" value="NZ_JBHTCA010000013.1"/>
</dbReference>
<dbReference type="Gene3D" id="3.30.70.270">
    <property type="match status" value="1"/>
</dbReference>
<dbReference type="InterPro" id="IPR001610">
    <property type="entry name" value="PAC"/>
</dbReference>
<dbReference type="InterPro" id="IPR029787">
    <property type="entry name" value="Nucleotide_cyclase"/>
</dbReference>
<feature type="domain" description="PAS" evidence="1">
    <location>
        <begin position="14"/>
        <end position="63"/>
    </location>
</feature>
<sequence length="429" mass="48195">MSTTHAMSSQPVTGAAQLHLLFDQMADAVYLLDPDTSNIVWGNRKAWESLGLSAEEVLNHSVLSLQKDVHGMPQWSEIAAAIRATDCYRFNGRHRHKDGHEVVVEVNTTHFSMDGRPYFLSVARDITNRVEQERDAQSRERQLWFALNEASDGLWDWDVPTGQLFFSPQLKRMLGYGPDEMAPVLSTWSDNVHPEDKPSVIGTLQAHLHGKRERYEAAYRLRNRNGHYIWVHDRGRVCDHAPDGSPARVVGTVRNINDQKELEAQLQQMAAHDVLTGLPNRREGLRFLESQLSLCRRMALPLAVVFIDVDAFKTINDRFGHGTGDTVLQRIADVLRSGIRSSDRVCRWGGEEFVLIAPGTTPEGVMQLADKLRVEVQAAVQVRDVPVSVSMGVAVAEGDRLDAQHLLFDADAALYRAKRNGRNRVEWAA</sequence>
<comment type="caution">
    <text evidence="4">The sequence shown here is derived from an EMBL/GenBank/DDBJ whole genome shotgun (WGS) entry which is preliminary data.</text>
</comment>
<dbReference type="InterPro" id="IPR043128">
    <property type="entry name" value="Rev_trsase/Diguanyl_cyclase"/>
</dbReference>
<feature type="domain" description="PAC" evidence="2">
    <location>
        <begin position="215"/>
        <end position="268"/>
    </location>
</feature>
<feature type="domain" description="GGDEF" evidence="3">
    <location>
        <begin position="300"/>
        <end position="429"/>
    </location>
</feature>
<dbReference type="GO" id="GO:0052621">
    <property type="term" value="F:diguanylate cyclase activity"/>
    <property type="evidence" value="ECO:0007669"/>
    <property type="project" value="UniProtKB-EC"/>
</dbReference>
<dbReference type="PANTHER" id="PTHR44757:SF2">
    <property type="entry name" value="BIOFILM ARCHITECTURE MAINTENANCE PROTEIN MBAA"/>
    <property type="match status" value="1"/>
</dbReference>
<dbReference type="Pfam" id="PF13426">
    <property type="entry name" value="PAS_9"/>
    <property type="match status" value="1"/>
</dbReference>
<proteinExistence type="predicted"/>
<evidence type="ECO:0000313" key="4">
    <source>
        <dbReference type="EMBL" id="MFC7410264.1"/>
    </source>
</evidence>
<dbReference type="Proteomes" id="UP001596501">
    <property type="component" value="Unassembled WGS sequence"/>
</dbReference>
<keyword evidence="5" id="KW-1185">Reference proteome</keyword>
<dbReference type="Pfam" id="PF08447">
    <property type="entry name" value="PAS_3"/>
    <property type="match status" value="1"/>
</dbReference>